<keyword evidence="6" id="KW-1185">Reference proteome</keyword>
<dbReference type="GO" id="GO:0006355">
    <property type="term" value="P:regulation of DNA-templated transcription"/>
    <property type="evidence" value="ECO:0007669"/>
    <property type="project" value="InterPro"/>
</dbReference>
<evidence type="ECO:0000313" key="6">
    <source>
        <dbReference type="Proteomes" id="UP000505325"/>
    </source>
</evidence>
<sequence length="210" mass="24296">MLHNIIVFSSNSFFCSGIKKLLQHHKRYKGDFYQYTSLDQFPANRTRHSNDLHIIEIKPLSFLDPVRHQPIRFLINPRDTIFISNTRKGSQSALLTKLFAGFGFTIINKNASCSEFIAGIERLGAKALTNTYQSTWYSQHLINYLFYNLSIRENQILRLIISGKTNQQISREIGISAKTVSTHRSNIYRKLNVNGISSFYRTVSFFYSAR</sequence>
<dbReference type="PANTHER" id="PTHR44688:SF16">
    <property type="entry name" value="DNA-BINDING TRANSCRIPTIONAL ACTIVATOR DEVR_DOSR"/>
    <property type="match status" value="1"/>
</dbReference>
<dbReference type="EMBL" id="CP054212">
    <property type="protein sequence ID" value="QKJ86067.1"/>
    <property type="molecule type" value="Genomic_DNA"/>
</dbReference>
<protein>
    <recommendedName>
        <fullName evidence="4">HTH luxR-type domain-containing protein</fullName>
    </recommendedName>
</protein>
<dbReference type="Pfam" id="PF00196">
    <property type="entry name" value="GerE"/>
    <property type="match status" value="1"/>
</dbReference>
<dbReference type="PRINTS" id="PR00038">
    <property type="entry name" value="HTHLUXR"/>
</dbReference>
<dbReference type="SUPFAM" id="SSF46894">
    <property type="entry name" value="C-terminal effector domain of the bipartite response regulators"/>
    <property type="match status" value="1"/>
</dbReference>
<evidence type="ECO:0000313" key="5">
    <source>
        <dbReference type="EMBL" id="QKJ86067.1"/>
    </source>
</evidence>
<keyword evidence="1" id="KW-0805">Transcription regulation</keyword>
<evidence type="ECO:0000256" key="1">
    <source>
        <dbReference type="ARBA" id="ARBA00023015"/>
    </source>
</evidence>
<reference evidence="5 6" key="1">
    <citation type="submission" date="2020-06" db="EMBL/GenBank/DDBJ databases">
        <title>Genome sequence of Paramixta manurensis strain PD-1.</title>
        <authorList>
            <person name="Lee C.W."/>
            <person name="Kim J."/>
        </authorList>
    </citation>
    <scope>NUCLEOTIDE SEQUENCE [LARGE SCALE GENOMIC DNA]</scope>
    <source>
        <strain evidence="5 6">PD-1</strain>
    </source>
</reference>
<keyword evidence="3" id="KW-0804">Transcription</keyword>
<accession>A0A6M8UC70</accession>
<dbReference type="RefSeq" id="WP_173633105.1">
    <property type="nucleotide sequence ID" value="NZ_CP054212.1"/>
</dbReference>
<organism evidence="5 6">
    <name type="scientific">Paramixta manurensis</name>
    <dbReference type="NCBI Taxonomy" id="2740817"/>
    <lineage>
        <taxon>Bacteria</taxon>
        <taxon>Pseudomonadati</taxon>
        <taxon>Pseudomonadota</taxon>
        <taxon>Gammaproteobacteria</taxon>
        <taxon>Enterobacterales</taxon>
        <taxon>Erwiniaceae</taxon>
        <taxon>Paramixta</taxon>
    </lineage>
</organism>
<dbReference type="InterPro" id="IPR036388">
    <property type="entry name" value="WH-like_DNA-bd_sf"/>
</dbReference>
<keyword evidence="2" id="KW-0238">DNA-binding</keyword>
<evidence type="ECO:0000259" key="4">
    <source>
        <dbReference type="PROSITE" id="PS50043"/>
    </source>
</evidence>
<dbReference type="Proteomes" id="UP000505325">
    <property type="component" value="Chromosome"/>
</dbReference>
<proteinExistence type="predicted"/>
<dbReference type="GO" id="GO:0003677">
    <property type="term" value="F:DNA binding"/>
    <property type="evidence" value="ECO:0007669"/>
    <property type="project" value="UniProtKB-KW"/>
</dbReference>
<evidence type="ECO:0000256" key="3">
    <source>
        <dbReference type="ARBA" id="ARBA00023163"/>
    </source>
</evidence>
<dbReference type="PROSITE" id="PS00622">
    <property type="entry name" value="HTH_LUXR_1"/>
    <property type="match status" value="1"/>
</dbReference>
<dbReference type="PROSITE" id="PS50043">
    <property type="entry name" value="HTH_LUXR_2"/>
    <property type="match status" value="1"/>
</dbReference>
<dbReference type="Gene3D" id="1.10.10.10">
    <property type="entry name" value="Winged helix-like DNA-binding domain superfamily/Winged helix DNA-binding domain"/>
    <property type="match status" value="1"/>
</dbReference>
<feature type="domain" description="HTH luxR-type" evidence="4">
    <location>
        <begin position="142"/>
        <end position="207"/>
    </location>
</feature>
<gene>
    <name evidence="5" type="ORF">PMPD1_1101</name>
</gene>
<dbReference type="InterPro" id="IPR000792">
    <property type="entry name" value="Tscrpt_reg_LuxR_C"/>
</dbReference>
<dbReference type="InterPro" id="IPR016032">
    <property type="entry name" value="Sig_transdc_resp-reg_C-effctor"/>
</dbReference>
<dbReference type="KEGG" id="pmak:PMPD1_1101"/>
<dbReference type="SMART" id="SM00421">
    <property type="entry name" value="HTH_LUXR"/>
    <property type="match status" value="1"/>
</dbReference>
<name>A0A6M8UC70_9GAMM</name>
<dbReference type="AlphaFoldDB" id="A0A6M8UC70"/>
<dbReference type="CDD" id="cd06170">
    <property type="entry name" value="LuxR_C_like"/>
    <property type="match status" value="1"/>
</dbReference>
<dbReference type="PANTHER" id="PTHR44688">
    <property type="entry name" value="DNA-BINDING TRANSCRIPTIONAL ACTIVATOR DEVR_DOSR"/>
    <property type="match status" value="1"/>
</dbReference>
<evidence type="ECO:0000256" key="2">
    <source>
        <dbReference type="ARBA" id="ARBA00023125"/>
    </source>
</evidence>